<dbReference type="SUPFAM" id="SSF53335">
    <property type="entry name" value="S-adenosyl-L-methionine-dependent methyltransferases"/>
    <property type="match status" value="1"/>
</dbReference>
<dbReference type="GO" id="GO:0005634">
    <property type="term" value="C:nucleus"/>
    <property type="evidence" value="ECO:0007669"/>
    <property type="project" value="UniProtKB-SubCell"/>
</dbReference>
<keyword evidence="5 10" id="KW-0808">Transferase</keyword>
<protein>
    <recommendedName>
        <fullName evidence="2">tRNA (cytosine(34)-C(5))-methyltransferase</fullName>
        <ecNumber evidence="2">2.1.1.203</ecNumber>
    </recommendedName>
</protein>
<evidence type="ECO:0000256" key="6">
    <source>
        <dbReference type="ARBA" id="ARBA00022691"/>
    </source>
</evidence>
<dbReference type="Pfam" id="PF25378">
    <property type="entry name" value="PUA_NSUN2"/>
    <property type="match status" value="1"/>
</dbReference>
<dbReference type="InterPro" id="IPR023267">
    <property type="entry name" value="RCMT"/>
</dbReference>
<gene>
    <name evidence="13" type="primary">100637475</name>
</gene>
<feature type="region of interest" description="Disordered" evidence="11">
    <location>
        <begin position="669"/>
        <end position="723"/>
    </location>
</feature>
<dbReference type="GO" id="GO:0005737">
    <property type="term" value="C:cytoplasm"/>
    <property type="evidence" value="ECO:0007669"/>
    <property type="project" value="TreeGrafter"/>
</dbReference>
<accession>A0A1X7U173</accession>
<proteinExistence type="inferred from homology"/>
<keyword evidence="7" id="KW-0819">tRNA processing</keyword>
<evidence type="ECO:0000313" key="14">
    <source>
        <dbReference type="Proteomes" id="UP000007879"/>
    </source>
</evidence>
<dbReference type="Proteomes" id="UP000007879">
    <property type="component" value="Unassembled WGS sequence"/>
</dbReference>
<evidence type="ECO:0000256" key="10">
    <source>
        <dbReference type="PROSITE-ProRule" id="PRU01023"/>
    </source>
</evidence>
<feature type="domain" description="SAM-dependent MTase RsmB/NOP-type" evidence="12">
    <location>
        <begin position="62"/>
        <end position="428"/>
    </location>
</feature>
<dbReference type="GO" id="GO:0016428">
    <property type="term" value="F:tRNA (cytidine-5-)-methyltransferase activity"/>
    <property type="evidence" value="ECO:0007669"/>
    <property type="project" value="InterPro"/>
</dbReference>
<dbReference type="Gene3D" id="3.40.50.150">
    <property type="entry name" value="Vaccinia Virus protein VP39"/>
    <property type="match status" value="1"/>
</dbReference>
<comment type="subcellular location">
    <subcellularLocation>
        <location evidence="1">Nucleus</location>
    </subcellularLocation>
</comment>
<dbReference type="InterPro" id="IPR057286">
    <property type="entry name" value="PUA_NSUN2"/>
</dbReference>
<keyword evidence="4 10" id="KW-0489">Methyltransferase</keyword>
<dbReference type="PRINTS" id="PR02011">
    <property type="entry name" value="RCMTNCL1"/>
</dbReference>
<keyword evidence="8 10" id="KW-0694">RNA-binding</keyword>
<feature type="compositionally biased region" description="Basic residues" evidence="11">
    <location>
        <begin position="1"/>
        <end position="10"/>
    </location>
</feature>
<dbReference type="FunCoup" id="A0A1X7U173">
    <property type="interactions" value="1006"/>
</dbReference>
<dbReference type="eggNOG" id="KOG2198">
    <property type="taxonomic scope" value="Eukaryota"/>
</dbReference>
<feature type="compositionally biased region" description="Basic and acidic residues" evidence="11">
    <location>
        <begin position="16"/>
        <end position="27"/>
    </location>
</feature>
<keyword evidence="14" id="KW-1185">Reference proteome</keyword>
<dbReference type="PROSITE" id="PS51686">
    <property type="entry name" value="SAM_MT_RSMB_NOP"/>
    <property type="match status" value="1"/>
</dbReference>
<dbReference type="KEGG" id="aqu:100637475"/>
<feature type="binding site" evidence="10">
    <location>
        <position position="240"/>
    </location>
    <ligand>
        <name>S-adenosyl-L-methionine</name>
        <dbReference type="ChEBI" id="CHEBI:59789"/>
    </ligand>
</feature>
<dbReference type="InterPro" id="IPR001678">
    <property type="entry name" value="MeTrfase_RsmB-F_NOP2_dom"/>
</dbReference>
<dbReference type="OrthoDB" id="6093671at2759"/>
<dbReference type="PANTHER" id="PTHR22808">
    <property type="entry name" value="NCL1 YEAST -RELATED NOL1/NOP2/FMU SUN DOMAIN-CONTAINING"/>
    <property type="match status" value="1"/>
</dbReference>
<dbReference type="InterPro" id="IPR023270">
    <property type="entry name" value="RCMT_NCL1"/>
</dbReference>
<dbReference type="GO" id="GO:0030488">
    <property type="term" value="P:tRNA methylation"/>
    <property type="evidence" value="ECO:0007669"/>
    <property type="project" value="TreeGrafter"/>
</dbReference>
<evidence type="ECO:0000259" key="12">
    <source>
        <dbReference type="PROSITE" id="PS51686"/>
    </source>
</evidence>
<feature type="region of interest" description="Disordered" evidence="11">
    <location>
        <begin position="1"/>
        <end position="34"/>
    </location>
</feature>
<evidence type="ECO:0000256" key="9">
    <source>
        <dbReference type="ARBA" id="ARBA00023242"/>
    </source>
</evidence>
<feature type="binding site" evidence="10">
    <location>
        <begin position="180"/>
        <end position="186"/>
    </location>
    <ligand>
        <name>S-adenosyl-L-methionine</name>
        <dbReference type="ChEBI" id="CHEBI:59789"/>
    </ligand>
</feature>
<dbReference type="PANTHER" id="PTHR22808:SF1">
    <property type="entry name" value="RNA CYTOSINE-C(5)-METHYLTRANSFERASE NSUN2-RELATED"/>
    <property type="match status" value="1"/>
</dbReference>
<dbReference type="InterPro" id="IPR057285">
    <property type="entry name" value="Pre-PUA_NSUN2"/>
</dbReference>
<evidence type="ECO:0000256" key="11">
    <source>
        <dbReference type="SAM" id="MobiDB-lite"/>
    </source>
</evidence>
<keyword evidence="9" id="KW-0539">Nucleus</keyword>
<dbReference type="Pfam" id="PF01189">
    <property type="entry name" value="Methyltr_RsmB-F"/>
    <property type="match status" value="1"/>
</dbReference>
<evidence type="ECO:0000313" key="13">
    <source>
        <dbReference type="EnsemblMetazoa" id="Aqu2.1.21483_001"/>
    </source>
</evidence>
<dbReference type="GO" id="GO:0000049">
    <property type="term" value="F:tRNA binding"/>
    <property type="evidence" value="ECO:0007669"/>
    <property type="project" value="UniProtKB-KW"/>
</dbReference>
<feature type="binding site" evidence="10">
    <location>
        <position position="267"/>
    </location>
    <ligand>
        <name>S-adenosyl-L-methionine</name>
        <dbReference type="ChEBI" id="CHEBI:59789"/>
    </ligand>
</feature>
<evidence type="ECO:0000256" key="3">
    <source>
        <dbReference type="ARBA" id="ARBA00022555"/>
    </source>
</evidence>
<name>A0A1X7U173_AMPQE</name>
<dbReference type="InterPro" id="IPR029063">
    <property type="entry name" value="SAM-dependent_MTases_sf"/>
</dbReference>
<dbReference type="STRING" id="400682.A0A1X7U173"/>
<evidence type="ECO:0000256" key="7">
    <source>
        <dbReference type="ARBA" id="ARBA00022694"/>
    </source>
</evidence>
<dbReference type="InterPro" id="IPR049560">
    <property type="entry name" value="MeTrfase_RsmB-F_NOP2_cat"/>
</dbReference>
<evidence type="ECO:0000256" key="2">
    <source>
        <dbReference type="ARBA" id="ARBA00012629"/>
    </source>
</evidence>
<feature type="binding site" evidence="10">
    <location>
        <position position="213"/>
    </location>
    <ligand>
        <name>S-adenosyl-L-methionine</name>
        <dbReference type="ChEBI" id="CHEBI:59789"/>
    </ligand>
</feature>
<sequence>MPGKRYKRKGGGAGGGEREEKKRKTDENTNNDGYTEIIKENSAFEEYYKTQSIIPVDEWSSFMSSLRQPLPVTFRITGTRTWSQGVLNCLEKRYFSELKDLVVEGEAISPPTPLPWYPNNLAWHVSLSRTTVRSSPLLSKFHSFLVKESNQGNISRQEAVSMIPPLLLGVEPRHYVLDMCAAPGSKTSQLIESLHYQDTLESSIPSGIVIANDADNSRCYTLVHQAKRLNSPCLIITNNDATQFPVLYYNNVDGKRVPLQYDRVLCDVPCSGDGTMRKNPTIWRSWNSSTPLSLHRLQLRLLMRGLELLKPGGRLVYSTCSMNPIEDEAVIAGALKLCNGSVELVDTSSLLPGLKRTNGVNTWKVLTKNGEWISSYKETPSNLLHTVHSSMFPPTALEADTYQLNRCIRIFPHQQDTGGFFVALLSKTSPLPWQVQPSNSGPTVKRPDELTGRHGFERKSRKQTYREDPYVFLPRTDSVVESISSYYNISSDSGITDQFLTRTLTGKKKTLYLTSPLVQEITKKNEKDCKIINTGVRVFARTESLDSACEYRITQEGIDTMLPYISNCTVRVTLSDVIALLKYPNPLLTELSADTQSLIESFGTKKPVIFVYSEASDETEGEDVRIASNIGTPIYLAGWIARKSVRLYVGHPDRYHYLAILGETPPETMSLETQSGHTHSTFFDEEGPVADDVSAREEGGGTEKEVKVLIEEEESNKRTLEQD</sequence>
<feature type="compositionally biased region" description="Polar residues" evidence="11">
    <location>
        <begin position="670"/>
        <end position="681"/>
    </location>
</feature>
<keyword evidence="6 10" id="KW-0949">S-adenosyl-L-methionine</keyword>
<organism evidence="13">
    <name type="scientific">Amphimedon queenslandica</name>
    <name type="common">Sponge</name>
    <dbReference type="NCBI Taxonomy" id="400682"/>
    <lineage>
        <taxon>Eukaryota</taxon>
        <taxon>Metazoa</taxon>
        <taxon>Porifera</taxon>
        <taxon>Demospongiae</taxon>
        <taxon>Heteroscleromorpha</taxon>
        <taxon>Haplosclerida</taxon>
        <taxon>Niphatidae</taxon>
        <taxon>Amphimedon</taxon>
    </lineage>
</organism>
<evidence type="ECO:0000256" key="1">
    <source>
        <dbReference type="ARBA" id="ARBA00004123"/>
    </source>
</evidence>
<dbReference type="AlphaFoldDB" id="A0A1X7U173"/>
<dbReference type="EnsemblMetazoa" id="Aqu2.1.21483_001">
    <property type="protein sequence ID" value="Aqu2.1.21483_001"/>
    <property type="gene ID" value="Aqu2.1.21483"/>
</dbReference>
<reference evidence="13" key="2">
    <citation type="submission" date="2017-05" db="UniProtKB">
        <authorList>
            <consortium name="EnsemblMetazoa"/>
        </authorList>
    </citation>
    <scope>IDENTIFICATION</scope>
</reference>
<evidence type="ECO:0000256" key="4">
    <source>
        <dbReference type="ARBA" id="ARBA00022603"/>
    </source>
</evidence>
<dbReference type="EnsemblMetazoa" id="XM_020001024.1">
    <property type="protein sequence ID" value="XP_019856583.1"/>
    <property type="gene ID" value="LOC100637475"/>
</dbReference>
<dbReference type="EC" id="2.1.1.203" evidence="2"/>
<keyword evidence="3" id="KW-0820">tRNA-binding</keyword>
<evidence type="ECO:0000256" key="5">
    <source>
        <dbReference type="ARBA" id="ARBA00022679"/>
    </source>
</evidence>
<feature type="active site" description="Nucleophile" evidence="10">
    <location>
        <position position="320"/>
    </location>
</feature>
<dbReference type="InParanoid" id="A0A1X7U173"/>
<comment type="similarity">
    <text evidence="10">Belongs to the class I-like SAM-binding methyltransferase superfamily. RsmB/NOP family.</text>
</comment>
<reference evidence="14" key="1">
    <citation type="journal article" date="2010" name="Nature">
        <title>The Amphimedon queenslandica genome and the evolution of animal complexity.</title>
        <authorList>
            <person name="Srivastava M."/>
            <person name="Simakov O."/>
            <person name="Chapman J."/>
            <person name="Fahey B."/>
            <person name="Gauthier M.E."/>
            <person name="Mitros T."/>
            <person name="Richards G.S."/>
            <person name="Conaco C."/>
            <person name="Dacre M."/>
            <person name="Hellsten U."/>
            <person name="Larroux C."/>
            <person name="Putnam N.H."/>
            <person name="Stanke M."/>
            <person name="Adamska M."/>
            <person name="Darling A."/>
            <person name="Degnan S.M."/>
            <person name="Oakley T.H."/>
            <person name="Plachetzki D.C."/>
            <person name="Zhai Y."/>
            <person name="Adamski M."/>
            <person name="Calcino A."/>
            <person name="Cummins S.F."/>
            <person name="Goodstein D.M."/>
            <person name="Harris C."/>
            <person name="Jackson D.J."/>
            <person name="Leys S.P."/>
            <person name="Shu S."/>
            <person name="Woodcroft B.J."/>
            <person name="Vervoort M."/>
            <person name="Kosik K.S."/>
            <person name="Manning G."/>
            <person name="Degnan B.M."/>
            <person name="Rokhsar D.S."/>
        </authorList>
    </citation>
    <scope>NUCLEOTIDE SEQUENCE [LARGE SCALE GENOMIC DNA]</scope>
</reference>
<feature type="compositionally biased region" description="Basic and acidic residues" evidence="11">
    <location>
        <begin position="693"/>
        <end position="723"/>
    </location>
</feature>
<dbReference type="PRINTS" id="PR02008">
    <property type="entry name" value="RCMTFAMILY"/>
</dbReference>
<evidence type="ECO:0000256" key="8">
    <source>
        <dbReference type="ARBA" id="ARBA00022884"/>
    </source>
</evidence>
<dbReference type="Pfam" id="PF25376">
    <property type="entry name" value="Pre-PUA_NSUN2"/>
    <property type="match status" value="1"/>
</dbReference>